<dbReference type="STRING" id="1433126.BN938_1994"/>
<evidence type="ECO:0000313" key="3">
    <source>
        <dbReference type="Proteomes" id="UP000027616"/>
    </source>
</evidence>
<sequence length="176" mass="19481">MKNQYWNLVLTGAFMLGVLWVALSFLSYVFNNNTVMNFINSIGGLGILIWALIFYGKKVAHLKDVDGVGFSYGQAFGFSILMLLLSGVIVGIGQWLLHNVVDPEFYAKVNKEATEAAVKMVGGKMDSRMIASMQEAQDKMKIIWWVIANSMGTMCLLGGFVALITSAVVRRKPQIF</sequence>
<dbReference type="OrthoDB" id="1117234at2"/>
<keyword evidence="1" id="KW-0812">Transmembrane</keyword>
<keyword evidence="1" id="KW-1133">Transmembrane helix</keyword>
<dbReference type="Proteomes" id="UP000027616">
    <property type="component" value="Chromosome I"/>
</dbReference>
<protein>
    <recommendedName>
        <fullName evidence="4">DUF4199 domain-containing protein</fullName>
    </recommendedName>
</protein>
<dbReference type="Pfam" id="PF13858">
    <property type="entry name" value="DUF4199"/>
    <property type="match status" value="1"/>
</dbReference>
<evidence type="ECO:0000256" key="1">
    <source>
        <dbReference type="SAM" id="Phobius"/>
    </source>
</evidence>
<dbReference type="AlphaFoldDB" id="A0A060R916"/>
<dbReference type="InterPro" id="IPR025250">
    <property type="entry name" value="DUF4199"/>
</dbReference>
<dbReference type="HOGENOM" id="CLU_1523492_0_0_10"/>
<dbReference type="eggNOG" id="ENOG50314TR">
    <property type="taxonomic scope" value="Bacteria"/>
</dbReference>
<feature type="transmembrane region" description="Helical" evidence="1">
    <location>
        <begin position="142"/>
        <end position="169"/>
    </location>
</feature>
<keyword evidence="3" id="KW-1185">Reference proteome</keyword>
<feature type="transmembrane region" description="Helical" evidence="1">
    <location>
        <begin position="76"/>
        <end position="97"/>
    </location>
</feature>
<name>A0A060R916_9BACT</name>
<dbReference type="KEGG" id="rbc:BN938_1994"/>
<keyword evidence="1" id="KW-0472">Membrane</keyword>
<proteinExistence type="predicted"/>
<evidence type="ECO:0008006" key="4">
    <source>
        <dbReference type="Google" id="ProtNLM"/>
    </source>
</evidence>
<feature type="transmembrane region" description="Helical" evidence="1">
    <location>
        <begin position="7"/>
        <end position="29"/>
    </location>
</feature>
<evidence type="ECO:0000313" key="2">
    <source>
        <dbReference type="EMBL" id="CDN32071.1"/>
    </source>
</evidence>
<dbReference type="EMBL" id="HG934468">
    <property type="protein sequence ID" value="CDN32071.1"/>
    <property type="molecule type" value="Genomic_DNA"/>
</dbReference>
<feature type="transmembrane region" description="Helical" evidence="1">
    <location>
        <begin position="35"/>
        <end position="55"/>
    </location>
</feature>
<gene>
    <name evidence="2" type="ORF">BN938_1994</name>
</gene>
<organism evidence="2 3">
    <name type="scientific">Mucinivorans hirudinis</name>
    <dbReference type="NCBI Taxonomy" id="1433126"/>
    <lineage>
        <taxon>Bacteria</taxon>
        <taxon>Pseudomonadati</taxon>
        <taxon>Bacteroidota</taxon>
        <taxon>Bacteroidia</taxon>
        <taxon>Bacteroidales</taxon>
        <taxon>Rikenellaceae</taxon>
        <taxon>Mucinivorans</taxon>
    </lineage>
</organism>
<reference evidence="2 3" key="1">
    <citation type="journal article" date="2015" name="Genome Announc.">
        <title>Complete Genome Sequence of the Novel Leech Symbiont Mucinivorans hirudinis M3T.</title>
        <authorList>
            <person name="Nelson M.C."/>
            <person name="Bomar L."/>
            <person name="Graf J."/>
        </authorList>
    </citation>
    <scope>NUCLEOTIDE SEQUENCE [LARGE SCALE GENOMIC DNA]</scope>
    <source>
        <strain evidence="3">M3</strain>
    </source>
</reference>
<accession>A0A060R916</accession>